<dbReference type="Gene3D" id="1.10.10.10">
    <property type="entry name" value="Winged helix-like DNA-binding domain superfamily/Winged helix DNA-binding domain"/>
    <property type="match status" value="1"/>
</dbReference>
<proteinExistence type="predicted"/>
<accession>A0ABR7PKH7</accession>
<dbReference type="Pfam" id="PF00072">
    <property type="entry name" value="Response_reg"/>
    <property type="match status" value="1"/>
</dbReference>
<dbReference type="SUPFAM" id="SSF52172">
    <property type="entry name" value="CheY-like"/>
    <property type="match status" value="1"/>
</dbReference>
<keyword evidence="4" id="KW-0597">Phosphoprotein</keyword>
<dbReference type="SMART" id="SM00448">
    <property type="entry name" value="REC"/>
    <property type="match status" value="1"/>
</dbReference>
<evidence type="ECO:0000259" key="6">
    <source>
        <dbReference type="PROSITE" id="PS50110"/>
    </source>
</evidence>
<organism evidence="7 8">
    <name type="scientific">Paraburkholderia podalyriae</name>
    <dbReference type="NCBI Taxonomy" id="1938811"/>
    <lineage>
        <taxon>Bacteria</taxon>
        <taxon>Pseudomonadati</taxon>
        <taxon>Pseudomonadota</taxon>
        <taxon>Betaproteobacteria</taxon>
        <taxon>Burkholderiales</taxon>
        <taxon>Burkholderiaceae</taxon>
        <taxon>Paraburkholderia</taxon>
    </lineage>
</organism>
<reference evidence="7 8" key="1">
    <citation type="submission" date="2019-09" db="EMBL/GenBank/DDBJ databases">
        <title>Paraburkholderia podalyriae sp. nov., A South African Podalyria-associated rhizobium.</title>
        <authorList>
            <person name="Mavima L."/>
            <person name="Beukes C.W."/>
            <person name="Palmer M."/>
            <person name="De Meyer S.E."/>
            <person name="James E.K."/>
            <person name="Maluk M."/>
            <person name="Avontuur J.R."/>
            <person name="Chan W.Y."/>
            <person name="Venter S.N."/>
            <person name="Steenkamp E.T."/>
        </authorList>
    </citation>
    <scope>NUCLEOTIDE SEQUENCE [LARGE SCALE GENOMIC DNA]</scope>
    <source>
        <strain evidence="7 8">WC7.3b</strain>
    </source>
</reference>
<keyword evidence="2" id="KW-0238">DNA-binding</keyword>
<name>A0ABR7PKH7_9BURK</name>
<comment type="caution">
    <text evidence="7">The sequence shown here is derived from an EMBL/GenBank/DDBJ whole genome shotgun (WGS) entry which is preliminary data.</text>
</comment>
<evidence type="ECO:0000256" key="1">
    <source>
        <dbReference type="ARBA" id="ARBA00023015"/>
    </source>
</evidence>
<evidence type="ECO:0000259" key="5">
    <source>
        <dbReference type="PROSITE" id="PS50043"/>
    </source>
</evidence>
<feature type="modified residue" description="4-aspartylphosphate" evidence="4">
    <location>
        <position position="57"/>
    </location>
</feature>
<evidence type="ECO:0000256" key="4">
    <source>
        <dbReference type="PROSITE-ProRule" id="PRU00169"/>
    </source>
</evidence>
<sequence>MDQTATRVFVVDDDGSVRCALARLLRASGYQVECFESPEAFLERADLTSMPACLVLDLQMPGMTGLEVQCKLDQLLPIVFLTGHGDISSSVDAMKGGAVDFLPKPVRDSLLLAAVDRALARACIESRRRHEREEIEERMRHLTRREREVMELVVTGRMNKQVASDLGAAEKTIKIHRARVMEKMKARSIVELVRLVQKAGVCTADEQ</sequence>
<dbReference type="RefSeq" id="WP_187633393.1">
    <property type="nucleotide sequence ID" value="NZ_VZQQ01000004.1"/>
</dbReference>
<dbReference type="PANTHER" id="PTHR44688">
    <property type="entry name" value="DNA-BINDING TRANSCRIPTIONAL ACTIVATOR DEVR_DOSR"/>
    <property type="match status" value="1"/>
</dbReference>
<keyword evidence="3" id="KW-0804">Transcription</keyword>
<dbReference type="EMBL" id="VZQQ01000004">
    <property type="protein sequence ID" value="MBC8746289.1"/>
    <property type="molecule type" value="Genomic_DNA"/>
</dbReference>
<dbReference type="PROSITE" id="PS50110">
    <property type="entry name" value="RESPONSE_REGULATORY"/>
    <property type="match status" value="1"/>
</dbReference>
<dbReference type="CDD" id="cd06170">
    <property type="entry name" value="LuxR_C_like"/>
    <property type="match status" value="1"/>
</dbReference>
<dbReference type="Gene3D" id="3.40.50.2300">
    <property type="match status" value="1"/>
</dbReference>
<keyword evidence="8" id="KW-1185">Reference proteome</keyword>
<evidence type="ECO:0000313" key="7">
    <source>
        <dbReference type="EMBL" id="MBC8746289.1"/>
    </source>
</evidence>
<protein>
    <submittedName>
        <fullName evidence="7">Response regulator transcription factor</fullName>
    </submittedName>
</protein>
<dbReference type="Pfam" id="PF00196">
    <property type="entry name" value="GerE"/>
    <property type="match status" value="1"/>
</dbReference>
<evidence type="ECO:0000313" key="8">
    <source>
        <dbReference type="Proteomes" id="UP000736373"/>
    </source>
</evidence>
<dbReference type="PANTHER" id="PTHR44688:SF16">
    <property type="entry name" value="DNA-BINDING TRANSCRIPTIONAL ACTIVATOR DEVR_DOSR"/>
    <property type="match status" value="1"/>
</dbReference>
<dbReference type="SUPFAM" id="SSF46894">
    <property type="entry name" value="C-terminal effector domain of the bipartite response regulators"/>
    <property type="match status" value="1"/>
</dbReference>
<dbReference type="InterPro" id="IPR000792">
    <property type="entry name" value="Tscrpt_reg_LuxR_C"/>
</dbReference>
<dbReference type="SMART" id="SM00421">
    <property type="entry name" value="HTH_LUXR"/>
    <property type="match status" value="1"/>
</dbReference>
<dbReference type="Proteomes" id="UP000736373">
    <property type="component" value="Unassembled WGS sequence"/>
</dbReference>
<dbReference type="PRINTS" id="PR00038">
    <property type="entry name" value="HTHLUXR"/>
</dbReference>
<dbReference type="PROSITE" id="PS50043">
    <property type="entry name" value="HTH_LUXR_2"/>
    <property type="match status" value="1"/>
</dbReference>
<evidence type="ECO:0000256" key="3">
    <source>
        <dbReference type="ARBA" id="ARBA00023163"/>
    </source>
</evidence>
<feature type="domain" description="Response regulatory" evidence="6">
    <location>
        <begin position="7"/>
        <end position="119"/>
    </location>
</feature>
<evidence type="ECO:0000256" key="2">
    <source>
        <dbReference type="ARBA" id="ARBA00023125"/>
    </source>
</evidence>
<dbReference type="InterPro" id="IPR036388">
    <property type="entry name" value="WH-like_DNA-bd_sf"/>
</dbReference>
<dbReference type="InterPro" id="IPR001789">
    <property type="entry name" value="Sig_transdc_resp-reg_receiver"/>
</dbReference>
<dbReference type="InterPro" id="IPR016032">
    <property type="entry name" value="Sig_transdc_resp-reg_C-effctor"/>
</dbReference>
<keyword evidence="1" id="KW-0805">Transcription regulation</keyword>
<feature type="domain" description="HTH luxR-type" evidence="5">
    <location>
        <begin position="135"/>
        <end position="200"/>
    </location>
</feature>
<gene>
    <name evidence="7" type="ORF">F6X42_06475</name>
</gene>
<dbReference type="InterPro" id="IPR011006">
    <property type="entry name" value="CheY-like_superfamily"/>
</dbReference>